<dbReference type="KEGG" id="obi:106882362"/>
<reference evidence="2" key="1">
    <citation type="submission" date="2015-07" db="EMBL/GenBank/DDBJ databases">
        <title>MeaNS - Measles Nucleotide Surveillance Program.</title>
        <authorList>
            <person name="Tran T."/>
            <person name="Druce J."/>
        </authorList>
    </citation>
    <scope>NUCLEOTIDE SEQUENCE</scope>
    <source>
        <strain evidence="2">UCB-OBI-ISO-001</strain>
        <tissue evidence="2">Gonad</tissue>
    </source>
</reference>
<dbReference type="PANTHER" id="PTHR31800:SF1">
    <property type="entry name" value="COILED-COIL DOMAIN-CONTAINING PROTEIN 32"/>
    <property type="match status" value="1"/>
</dbReference>
<proteinExistence type="predicted"/>
<organism evidence="2">
    <name type="scientific">Octopus bimaculoides</name>
    <name type="common">California two-spotted octopus</name>
    <dbReference type="NCBI Taxonomy" id="37653"/>
    <lineage>
        <taxon>Eukaryota</taxon>
        <taxon>Metazoa</taxon>
        <taxon>Spiralia</taxon>
        <taxon>Lophotrochozoa</taxon>
        <taxon>Mollusca</taxon>
        <taxon>Cephalopoda</taxon>
        <taxon>Coleoidea</taxon>
        <taxon>Octopodiformes</taxon>
        <taxon>Octopoda</taxon>
        <taxon>Incirrata</taxon>
        <taxon>Octopodidae</taxon>
        <taxon>Octopus</taxon>
    </lineage>
</organism>
<protein>
    <submittedName>
        <fullName evidence="2">Uncharacterized protein</fullName>
    </submittedName>
</protein>
<sequence>MADSETEVTSTSTIMKNDPWTPLPSMSANLPPAPKDPLYDMISSEEYLESLNRRLQQIKLEGQREPTSKDIIKELALKKADIMKNFLEEGGSLEFDDANALDDDNFQSYFQRKFCPERQALSTEELITLLQADELTNQVENNSNEESVDIENREI</sequence>
<dbReference type="EMBL" id="KQ428715">
    <property type="protein sequence ID" value="KOF65942.1"/>
    <property type="molecule type" value="Genomic_DNA"/>
</dbReference>
<dbReference type="InterPro" id="IPR028039">
    <property type="entry name" value="CCDC32"/>
</dbReference>
<dbReference type="PANTHER" id="PTHR31800">
    <property type="entry name" value="COILED-COIL DOMAIN-CONTAINING PROTEIN 32"/>
    <property type="match status" value="1"/>
</dbReference>
<name>A0A0L8FMP7_OCTBM</name>
<feature type="region of interest" description="Disordered" evidence="1">
    <location>
        <begin position="1"/>
        <end position="35"/>
    </location>
</feature>
<dbReference type="Pfam" id="PF14989">
    <property type="entry name" value="CCDC32"/>
    <property type="match status" value="1"/>
</dbReference>
<dbReference type="AlphaFoldDB" id="A0A0L8FMP7"/>
<dbReference type="OMA" id="EARQDHT"/>
<dbReference type="OrthoDB" id="5982503at2759"/>
<accession>A0A0L8FMP7</accession>
<evidence type="ECO:0000313" key="2">
    <source>
        <dbReference type="EMBL" id="KOF65942.1"/>
    </source>
</evidence>
<dbReference type="GO" id="GO:0044782">
    <property type="term" value="P:cilium organization"/>
    <property type="evidence" value="ECO:0007669"/>
    <property type="project" value="TreeGrafter"/>
</dbReference>
<evidence type="ECO:0000256" key="1">
    <source>
        <dbReference type="SAM" id="MobiDB-lite"/>
    </source>
</evidence>
<gene>
    <name evidence="2" type="ORF">OCBIM_22013971mg</name>
</gene>